<feature type="chain" id="PRO_5043039088" description="Ankyrin" evidence="3">
    <location>
        <begin position="24"/>
        <end position="799"/>
    </location>
</feature>
<dbReference type="InterPro" id="IPR002110">
    <property type="entry name" value="Ankyrin_rpt"/>
</dbReference>
<evidence type="ECO:0000256" key="2">
    <source>
        <dbReference type="SAM" id="MobiDB-lite"/>
    </source>
</evidence>
<dbReference type="PROSITE" id="PS50297">
    <property type="entry name" value="ANK_REP_REGION"/>
    <property type="match status" value="2"/>
</dbReference>
<evidence type="ECO:0000313" key="5">
    <source>
        <dbReference type="Proteomes" id="UP001303160"/>
    </source>
</evidence>
<dbReference type="SMART" id="SM00248">
    <property type="entry name" value="ANK"/>
    <property type="match status" value="7"/>
</dbReference>
<feature type="compositionally biased region" description="Polar residues" evidence="2">
    <location>
        <begin position="207"/>
        <end position="217"/>
    </location>
</feature>
<protein>
    <recommendedName>
        <fullName evidence="6">Ankyrin</fullName>
    </recommendedName>
</protein>
<dbReference type="Gene3D" id="1.25.40.20">
    <property type="entry name" value="Ankyrin repeat-containing domain"/>
    <property type="match status" value="3"/>
</dbReference>
<accession>A0AAN7AW85</accession>
<reference evidence="4" key="2">
    <citation type="submission" date="2023-05" db="EMBL/GenBank/DDBJ databases">
        <authorList>
            <consortium name="Lawrence Berkeley National Laboratory"/>
            <person name="Steindorff A."/>
            <person name="Hensen N."/>
            <person name="Bonometti L."/>
            <person name="Westerberg I."/>
            <person name="Brannstrom I.O."/>
            <person name="Guillou S."/>
            <person name="Cros-Aarteil S."/>
            <person name="Calhoun S."/>
            <person name="Haridas S."/>
            <person name="Kuo A."/>
            <person name="Mondo S."/>
            <person name="Pangilinan J."/>
            <person name="Riley R."/>
            <person name="Labutti K."/>
            <person name="Andreopoulos B."/>
            <person name="Lipzen A."/>
            <person name="Chen C."/>
            <person name="Yanf M."/>
            <person name="Daum C."/>
            <person name="Ng V."/>
            <person name="Clum A."/>
            <person name="Ohm R."/>
            <person name="Martin F."/>
            <person name="Silar P."/>
            <person name="Natvig D."/>
            <person name="Lalanne C."/>
            <person name="Gautier V."/>
            <person name="Ament-Velasquez S.L."/>
            <person name="Kruys A."/>
            <person name="Hutchinson M.I."/>
            <person name="Powell A.J."/>
            <person name="Barry K."/>
            <person name="Miller A.N."/>
            <person name="Grigoriev I.V."/>
            <person name="Debuchy R."/>
            <person name="Gladieux P."/>
            <person name="Thoren M.H."/>
            <person name="Johannesson H."/>
        </authorList>
    </citation>
    <scope>NUCLEOTIDE SEQUENCE</scope>
    <source>
        <strain evidence="4">CBS 315.58</strain>
    </source>
</reference>
<feature type="region of interest" description="Disordered" evidence="2">
    <location>
        <begin position="207"/>
        <end position="239"/>
    </location>
</feature>
<dbReference type="Proteomes" id="UP001303160">
    <property type="component" value="Unassembled WGS sequence"/>
</dbReference>
<name>A0AAN7AW85_9PEZI</name>
<dbReference type="InterPro" id="IPR051616">
    <property type="entry name" value="Cul2-RING_E3_ligase_SR"/>
</dbReference>
<evidence type="ECO:0000256" key="1">
    <source>
        <dbReference type="PROSITE-ProRule" id="PRU00023"/>
    </source>
</evidence>
<feature type="signal peptide" evidence="3">
    <location>
        <begin position="1"/>
        <end position="23"/>
    </location>
</feature>
<proteinExistence type="predicted"/>
<dbReference type="Pfam" id="PF12796">
    <property type="entry name" value="Ank_2"/>
    <property type="match status" value="2"/>
</dbReference>
<dbReference type="EMBL" id="MU863888">
    <property type="protein sequence ID" value="KAK4203616.1"/>
    <property type="molecule type" value="Genomic_DNA"/>
</dbReference>
<sequence>MDPLSLAASVITVASLAASTCSAISELRSLCKGLPGRIHAVGNEVADLEVVLSQVATLLKERSNLLGSQQTISAIPHLLVQARLKLSQLAAIVERLTAASLDYKIPVIKAGIWLKEQGRLQTLQEDIRTVKSSLNILLGASNSQDMVKIRLEIQEISSLTTQTSVQSTKEHLAMSKAFMTIMAGIDERVARVEALVQAQTRLLQQRQHSQIGSSYHNPSSPRKPPPLPKSGEPVPTNANTEEGISVRVRPFVASCHSHCQCCCHTQQRSATPPMISTLLGRLFLEYSGLPILSQKCNDDECRGVRAKQVSMEYWFPMSLWSTIIRLQVGTSLYGGPSLHLETYRRIPDSSQAVDLAQKGNIRGLQHLFKNGLASPRDVSTSRGYTLLRWALYAKQYEAVKFLVHAGADADYRPISEFDNSPRIKACHFLLEGGLSENATDALRTITRGSDFLDDFIEASRFTKIHRIVLGLCLQNLEEELVSNPGDMNAQDSMGRTPLAWAAAKGDVQTVATLLSFGADPNIMDIQISGPLSNAAAQGHTACVELLLEAGADPDPVPPKGVQKGSPLSVAARNSRDTTLLKRLLDFGADANTRTVEGKTPLFHATRNDNASFAILLLEYGADLNATTTTGETPLTTAITYNSHNVLRLFLDRWSEYSVCPRLKGPNLVKIAALYGDVETINILANASHFQSKHDKEYSLGDFKSLLRQRGDVTEELVLAFDDLLSVINAAPDARRGEEDMLEAGFFSCFGSRSNTFEEGFVRKDAEVELGFGSDEESVESFQDAIEKLELFAVTAEKGV</sequence>
<feature type="repeat" description="ANK" evidence="1">
    <location>
        <begin position="382"/>
        <end position="414"/>
    </location>
</feature>
<reference evidence="4" key="1">
    <citation type="journal article" date="2023" name="Mol. Phylogenet. Evol.">
        <title>Genome-scale phylogeny and comparative genomics of the fungal order Sordariales.</title>
        <authorList>
            <person name="Hensen N."/>
            <person name="Bonometti L."/>
            <person name="Westerberg I."/>
            <person name="Brannstrom I.O."/>
            <person name="Guillou S."/>
            <person name="Cros-Aarteil S."/>
            <person name="Calhoun S."/>
            <person name="Haridas S."/>
            <person name="Kuo A."/>
            <person name="Mondo S."/>
            <person name="Pangilinan J."/>
            <person name="Riley R."/>
            <person name="LaButti K."/>
            <person name="Andreopoulos B."/>
            <person name="Lipzen A."/>
            <person name="Chen C."/>
            <person name="Yan M."/>
            <person name="Daum C."/>
            <person name="Ng V."/>
            <person name="Clum A."/>
            <person name="Steindorff A."/>
            <person name="Ohm R.A."/>
            <person name="Martin F."/>
            <person name="Silar P."/>
            <person name="Natvig D.O."/>
            <person name="Lalanne C."/>
            <person name="Gautier V."/>
            <person name="Ament-Velasquez S.L."/>
            <person name="Kruys A."/>
            <person name="Hutchinson M.I."/>
            <person name="Powell A.J."/>
            <person name="Barry K."/>
            <person name="Miller A.N."/>
            <person name="Grigoriev I.V."/>
            <person name="Debuchy R."/>
            <person name="Gladieux P."/>
            <person name="Hiltunen Thoren M."/>
            <person name="Johannesson H."/>
        </authorList>
    </citation>
    <scope>NUCLEOTIDE SEQUENCE</scope>
    <source>
        <strain evidence="4">CBS 315.58</strain>
    </source>
</reference>
<dbReference type="PANTHER" id="PTHR46224:SF64">
    <property type="entry name" value="IQ MOTIF AND ANKYRIN REPEAT DOMAIN-CONTAINING PROTEIN 1"/>
    <property type="match status" value="1"/>
</dbReference>
<comment type="caution">
    <text evidence="4">The sequence shown here is derived from an EMBL/GenBank/DDBJ whole genome shotgun (WGS) entry which is preliminary data.</text>
</comment>
<dbReference type="InterPro" id="IPR036770">
    <property type="entry name" value="Ankyrin_rpt-contain_sf"/>
</dbReference>
<dbReference type="SUPFAM" id="SSF48403">
    <property type="entry name" value="Ankyrin repeat"/>
    <property type="match status" value="1"/>
</dbReference>
<feature type="repeat" description="ANK" evidence="1">
    <location>
        <begin position="596"/>
        <end position="628"/>
    </location>
</feature>
<dbReference type="PANTHER" id="PTHR46224">
    <property type="entry name" value="ANKYRIN REPEAT FAMILY PROTEIN"/>
    <property type="match status" value="1"/>
</dbReference>
<keyword evidence="3" id="KW-0732">Signal</keyword>
<feature type="repeat" description="ANK" evidence="1">
    <location>
        <begin position="562"/>
        <end position="595"/>
    </location>
</feature>
<dbReference type="AlphaFoldDB" id="A0AAN7AW85"/>
<evidence type="ECO:0008006" key="6">
    <source>
        <dbReference type="Google" id="ProtNLM"/>
    </source>
</evidence>
<gene>
    <name evidence="4" type="ORF">QBC40DRAFT_21245</name>
</gene>
<evidence type="ECO:0000256" key="3">
    <source>
        <dbReference type="SAM" id="SignalP"/>
    </source>
</evidence>
<feature type="repeat" description="ANK" evidence="1">
    <location>
        <begin position="493"/>
        <end position="525"/>
    </location>
</feature>
<keyword evidence="1" id="KW-0040">ANK repeat</keyword>
<dbReference type="PROSITE" id="PS50088">
    <property type="entry name" value="ANK_REPEAT"/>
    <property type="match status" value="4"/>
</dbReference>
<organism evidence="4 5">
    <name type="scientific">Triangularia verruculosa</name>
    <dbReference type="NCBI Taxonomy" id="2587418"/>
    <lineage>
        <taxon>Eukaryota</taxon>
        <taxon>Fungi</taxon>
        <taxon>Dikarya</taxon>
        <taxon>Ascomycota</taxon>
        <taxon>Pezizomycotina</taxon>
        <taxon>Sordariomycetes</taxon>
        <taxon>Sordariomycetidae</taxon>
        <taxon>Sordariales</taxon>
        <taxon>Podosporaceae</taxon>
        <taxon>Triangularia</taxon>
    </lineage>
</organism>
<keyword evidence="5" id="KW-1185">Reference proteome</keyword>
<evidence type="ECO:0000313" key="4">
    <source>
        <dbReference type="EMBL" id="KAK4203616.1"/>
    </source>
</evidence>